<organism evidence="7 8">
    <name type="scientific">Shewanella piezotolerans (strain WP3 / JCM 13877)</name>
    <dbReference type="NCBI Taxonomy" id="225849"/>
    <lineage>
        <taxon>Bacteria</taxon>
        <taxon>Pseudomonadati</taxon>
        <taxon>Pseudomonadota</taxon>
        <taxon>Gammaproteobacteria</taxon>
        <taxon>Alteromonadales</taxon>
        <taxon>Shewanellaceae</taxon>
        <taxon>Shewanella</taxon>
    </lineage>
</organism>
<dbReference type="GO" id="GO:1990281">
    <property type="term" value="C:efflux pump complex"/>
    <property type="evidence" value="ECO:0007669"/>
    <property type="project" value="TreeGrafter"/>
</dbReference>
<dbReference type="Pfam" id="PF25917">
    <property type="entry name" value="BSH_RND"/>
    <property type="match status" value="1"/>
</dbReference>
<protein>
    <submittedName>
        <fullName evidence="7">RND efflux system membrane fusion protein</fullName>
    </submittedName>
</protein>
<comment type="subcellular location">
    <subcellularLocation>
        <location evidence="1">Cell envelope</location>
    </subcellularLocation>
</comment>
<keyword evidence="8" id="KW-1185">Reference proteome</keyword>
<dbReference type="Proteomes" id="UP000000753">
    <property type="component" value="Chromosome"/>
</dbReference>
<dbReference type="HOGENOM" id="CLU_018816_1_0_6"/>
<name>B8CMB0_SHEPW</name>
<dbReference type="GO" id="GO:0015562">
    <property type="term" value="F:efflux transmembrane transporter activity"/>
    <property type="evidence" value="ECO:0007669"/>
    <property type="project" value="TreeGrafter"/>
</dbReference>
<accession>B8CMB0</accession>
<keyword evidence="3" id="KW-0813">Transport</keyword>
<evidence type="ECO:0000256" key="2">
    <source>
        <dbReference type="ARBA" id="ARBA00009477"/>
    </source>
</evidence>
<dbReference type="AlphaFoldDB" id="B8CMB0"/>
<evidence type="ECO:0000313" key="8">
    <source>
        <dbReference type="Proteomes" id="UP000000753"/>
    </source>
</evidence>
<dbReference type="PANTHER" id="PTHR30469:SF20">
    <property type="entry name" value="EFFLUX RND TRANSPORTER PERIPLASMIC ADAPTOR SUBUNIT"/>
    <property type="match status" value="1"/>
</dbReference>
<gene>
    <name evidence="7" type="ordered locus">swp_2424</name>
</gene>
<dbReference type="RefSeq" id="WP_020912527.1">
    <property type="nucleotide sequence ID" value="NC_011566.1"/>
</dbReference>
<feature type="domain" description="Multidrug resistance protein MdtA-like C-terminal permuted SH3" evidence="6">
    <location>
        <begin position="285"/>
        <end position="348"/>
    </location>
</feature>
<dbReference type="EMBL" id="CP000472">
    <property type="protein sequence ID" value="ACJ29167.1"/>
    <property type="molecule type" value="Genomic_DNA"/>
</dbReference>
<dbReference type="Gene3D" id="2.40.50.100">
    <property type="match status" value="1"/>
</dbReference>
<keyword evidence="4" id="KW-0732">Signal</keyword>
<dbReference type="Gene3D" id="1.10.287.470">
    <property type="entry name" value="Helix hairpin bin"/>
    <property type="match status" value="1"/>
</dbReference>
<dbReference type="NCBIfam" id="TIGR01730">
    <property type="entry name" value="RND_mfp"/>
    <property type="match status" value="1"/>
</dbReference>
<dbReference type="Gene3D" id="2.40.420.20">
    <property type="match status" value="1"/>
</dbReference>
<evidence type="ECO:0000313" key="7">
    <source>
        <dbReference type="EMBL" id="ACJ29167.1"/>
    </source>
</evidence>
<evidence type="ECO:0000256" key="4">
    <source>
        <dbReference type="SAM" id="SignalP"/>
    </source>
</evidence>
<reference evidence="7 8" key="1">
    <citation type="journal article" date="2008" name="PLoS ONE">
        <title>Environmental adaptation: genomic analysis of the piezotolerant and psychrotolerant deep-sea iron reducing bacterium Shewanella piezotolerans WP3.</title>
        <authorList>
            <person name="Wang F."/>
            <person name="Wang J."/>
            <person name="Jian H."/>
            <person name="Zhang B."/>
            <person name="Li S."/>
            <person name="Wang F."/>
            <person name="Zeng X."/>
            <person name="Gao L."/>
            <person name="Bartlett D.H."/>
            <person name="Yu J."/>
            <person name="Hu S."/>
            <person name="Xiao X."/>
        </authorList>
    </citation>
    <scope>NUCLEOTIDE SEQUENCE [LARGE SCALE GENOMIC DNA]</scope>
    <source>
        <strain evidence="8">WP3 / JCM 13877</strain>
    </source>
</reference>
<evidence type="ECO:0000256" key="3">
    <source>
        <dbReference type="ARBA" id="ARBA00022448"/>
    </source>
</evidence>
<comment type="similarity">
    <text evidence="2">Belongs to the membrane fusion protein (MFP) (TC 8.A.1) family.</text>
</comment>
<evidence type="ECO:0000259" key="6">
    <source>
        <dbReference type="Pfam" id="PF25967"/>
    </source>
</evidence>
<dbReference type="PROSITE" id="PS51257">
    <property type="entry name" value="PROKAR_LIPOPROTEIN"/>
    <property type="match status" value="1"/>
</dbReference>
<dbReference type="InterPro" id="IPR006143">
    <property type="entry name" value="RND_pump_MFP"/>
</dbReference>
<dbReference type="InterPro" id="IPR058627">
    <property type="entry name" value="MdtA-like_C"/>
</dbReference>
<dbReference type="KEGG" id="swp:swp_2424"/>
<dbReference type="Pfam" id="PF25967">
    <property type="entry name" value="RND-MFP_C"/>
    <property type="match status" value="1"/>
</dbReference>
<dbReference type="eggNOG" id="COG0845">
    <property type="taxonomic scope" value="Bacteria"/>
</dbReference>
<feature type="chain" id="PRO_5002870257" evidence="4">
    <location>
        <begin position="25"/>
        <end position="367"/>
    </location>
</feature>
<dbReference type="PANTHER" id="PTHR30469">
    <property type="entry name" value="MULTIDRUG RESISTANCE PROTEIN MDTA"/>
    <property type="match status" value="1"/>
</dbReference>
<evidence type="ECO:0000259" key="5">
    <source>
        <dbReference type="Pfam" id="PF25917"/>
    </source>
</evidence>
<dbReference type="STRING" id="225849.swp_2424"/>
<feature type="domain" description="Multidrug resistance protein MdtA-like barrel-sandwich hybrid" evidence="5">
    <location>
        <begin position="66"/>
        <end position="184"/>
    </location>
</feature>
<sequence length="367" mass="40473">MTTITNRLLLTTIALATSSLIGCAEPKTEQQTNETVRPVKMAIVESVAANVERSFPAQVTANESTDLAFRVSGQITKHYVIEGDRVEKGSLIAELDPTDFNILLDNAKAKYELSVSQHERNSTLVPKGLATKAEFDTSRAEMLMAKARLDRASQNLKYTKIYAPYDGIVAKKYGENHDHIAATQAIVEFQNDRLSDIQFDLPEQLLKQFDPEKFKAITTQVVLDSYPDRPLVATFKEMRKSTTLGALSFRVTLSVEVPADMRALPGMSANVNTVITDEKLATDSAVIVPMSALFSPETKKLSDDNKYVWVVDSNYKTHLREVNVLSLLATGAVVDSGLVAGDKVVTAGTYLISENQQVKELKRERGI</sequence>
<feature type="signal peptide" evidence="4">
    <location>
        <begin position="1"/>
        <end position="24"/>
    </location>
</feature>
<dbReference type="SUPFAM" id="SSF111369">
    <property type="entry name" value="HlyD-like secretion proteins"/>
    <property type="match status" value="1"/>
</dbReference>
<dbReference type="Gene3D" id="2.40.30.170">
    <property type="match status" value="1"/>
</dbReference>
<evidence type="ECO:0000256" key="1">
    <source>
        <dbReference type="ARBA" id="ARBA00004196"/>
    </source>
</evidence>
<proteinExistence type="inferred from homology"/>
<dbReference type="InterPro" id="IPR058625">
    <property type="entry name" value="MdtA-like_BSH"/>
</dbReference>